<feature type="region of interest" description="Disordered" evidence="1">
    <location>
        <begin position="1376"/>
        <end position="1420"/>
    </location>
</feature>
<feature type="compositionally biased region" description="Polar residues" evidence="1">
    <location>
        <begin position="1396"/>
        <end position="1410"/>
    </location>
</feature>
<dbReference type="PANTHER" id="PTHR47718:SF3">
    <property type="entry name" value="PROTEIN FAR1-RELATED SEQUENCE 5-LIKE"/>
    <property type="match status" value="1"/>
</dbReference>
<dbReference type="Pfam" id="PF03101">
    <property type="entry name" value="FAR1"/>
    <property type="match status" value="1"/>
</dbReference>
<evidence type="ECO:0000259" key="3">
    <source>
        <dbReference type="Pfam" id="PF10551"/>
    </source>
</evidence>
<organism evidence="4 5">
    <name type="scientific">Tricholomella constricta</name>
    <dbReference type="NCBI Taxonomy" id="117010"/>
    <lineage>
        <taxon>Eukaryota</taxon>
        <taxon>Fungi</taxon>
        <taxon>Dikarya</taxon>
        <taxon>Basidiomycota</taxon>
        <taxon>Agaricomycotina</taxon>
        <taxon>Agaricomycetes</taxon>
        <taxon>Agaricomycetidae</taxon>
        <taxon>Agaricales</taxon>
        <taxon>Tricholomatineae</taxon>
        <taxon>Lyophyllaceae</taxon>
        <taxon>Tricholomella</taxon>
    </lineage>
</organism>
<dbReference type="InterPro" id="IPR004330">
    <property type="entry name" value="FAR1_DNA_bnd_dom"/>
</dbReference>
<evidence type="ECO:0000313" key="5">
    <source>
        <dbReference type="Proteomes" id="UP000565441"/>
    </source>
</evidence>
<protein>
    <recommendedName>
        <fullName evidence="6">MULE transposase domain-containing protein</fullName>
    </recommendedName>
</protein>
<evidence type="ECO:0000259" key="2">
    <source>
        <dbReference type="Pfam" id="PF03101"/>
    </source>
</evidence>
<dbReference type="EMBL" id="JAACJP010000007">
    <property type="protein sequence ID" value="KAF5383095.1"/>
    <property type="molecule type" value="Genomic_DNA"/>
</dbReference>
<feature type="domain" description="MULE transposase" evidence="3">
    <location>
        <begin position="843"/>
        <end position="932"/>
    </location>
</feature>
<feature type="compositionally biased region" description="Polar residues" evidence="1">
    <location>
        <begin position="1379"/>
        <end position="1388"/>
    </location>
</feature>
<dbReference type="OrthoDB" id="3032185at2759"/>
<sequence length="1420" mass="160141">MSDFEAYASPWPSAAYSAEFFSSVTFRSVSELTYPTIAPEKSLVSFVFEVDVPANAAATVILPGEVIPHLSDVLNISSEMRHAYTQGMRSVAIHLSLPSGDIWRRYHFSKITLFKVINNKKIAIFAAQKLSHHIVSLNSMPTVLRERFLSQRIFTSIRGFHVTDFPLWKLSDLMEETWIEEDIMNALAELTYFKRAALTPSQNPPPYLYLPTKFLVDARYLFNQSPRVYSPELLSFRRRMLSTTVDLISLLSWLQDHYSAYILSDANLLHGDSLGHLAEVNDLVVLQWILAGIPRASPRSVREISVPQQNNTGITASTRWTSSTSGDFRNQALQDLIHYDQIASELTTAFVDWAEPCIPIDDSSEAPAFCGYADFNMYTPLETHPIHQFLTETRIRDIPVKPCGFTGKISLVDSLPSASLDVGHVNLELEDHEKPSSLQFSPRLPNFEIKLPRTPSDDKSIIDLISPPSSLKSKSKTLLPDHYIDLTSPSPSCNRSGVTSRPPLFKRSRTDSIEFISLPTTPEASLKAPPVLLPVTRLAVVKRARSDSIEIISDRILAKSDFKPLPSLHPPPTRRLPAVKRARTGSIEIIPPPTSAKLDLKPDVKFQRTDTPVSGVIRVGSFFKTWEAAQYAIYEREAALGHKWIRNQTKMKNNSICRRVTFRCHRQSTHTPKNSMAIDPSDRRRGQSSRVGCQAHVNVCKNPGGWHVSTIAFEHNHDRSIPIGGTISRPPTHEQRAAITDLARIPNLRRSQVMDIVKNHPEFSKPLEPRQISNIITKARSDSRNEISAAGGDFIAILAALKEKSDTAGWNYDVLTDETNTVTAVFWQSDTQVELGRRFHDILLNDNSYNRNNCGYPLNLGIIVDSYGKSRNVFQVIHAREDAQTHSWVLRCHVKSARAEPEVFGSDRDAALIRSATETLPTSLHIYCLHHTQGNVVQHSRRLLGASFGSFMQDFWATYRAVSPEEFDRLWNQLTSTYSAIKEYLDTELYPCRKQWAWAWISTTFTAGVRTTGRVESENRVTKAAVGAKTSAKQLYDFLNERSLQQTQQDYQRVRDSSRKQHDRPIESIFPGPLALLREHAGPFALHTCYGQMELSLTYRTDVVQLPDGIRHWNEYAIKTSTELGFNWEGGEERHGINAFTNDKAYISTRWLLRLISNRGHHIKHLLRVTRIGTSTIHYVAILSGGQYICDCCLKFHIGLVRARWYQNPDLDVSKVSAISLENVRLQQSREDLNFAQHAAVPMSNTLDAPIQARRTDTLPARAVFHETQAAIRNLSAHVQTQEHLDNLLEKIYSIQQDHNEELRRERLQDPLTIEHKEVEEVALYGRGKAGLKVGTAVSVVSLDIIARRALGFTGLRRIPDHDVAYIIEENFIDRHDSATSNPPTSRSLLPRSAAGSPQQGNWSTHTSSAVGVMDRDHQP</sequence>
<dbReference type="Pfam" id="PF10551">
    <property type="entry name" value="MULE"/>
    <property type="match status" value="1"/>
</dbReference>
<accession>A0A8H5HH08</accession>
<dbReference type="PANTHER" id="PTHR47718">
    <property type="entry name" value="OS01G0519700 PROTEIN"/>
    <property type="match status" value="1"/>
</dbReference>
<evidence type="ECO:0008006" key="6">
    <source>
        <dbReference type="Google" id="ProtNLM"/>
    </source>
</evidence>
<dbReference type="Proteomes" id="UP000565441">
    <property type="component" value="Unassembled WGS sequence"/>
</dbReference>
<feature type="region of interest" description="Disordered" evidence="1">
    <location>
        <begin position="667"/>
        <end position="690"/>
    </location>
</feature>
<proteinExistence type="predicted"/>
<feature type="domain" description="FAR1" evidence="2">
    <location>
        <begin position="646"/>
        <end position="718"/>
    </location>
</feature>
<keyword evidence="5" id="KW-1185">Reference proteome</keyword>
<reference evidence="4 5" key="1">
    <citation type="journal article" date="2020" name="ISME J.">
        <title>Uncovering the hidden diversity of litter-decomposition mechanisms in mushroom-forming fungi.</title>
        <authorList>
            <person name="Floudas D."/>
            <person name="Bentzer J."/>
            <person name="Ahren D."/>
            <person name="Johansson T."/>
            <person name="Persson P."/>
            <person name="Tunlid A."/>
        </authorList>
    </citation>
    <scope>NUCLEOTIDE SEQUENCE [LARGE SCALE GENOMIC DNA]</scope>
    <source>
        <strain evidence="4 5">CBS 661.87</strain>
    </source>
</reference>
<dbReference type="InterPro" id="IPR018289">
    <property type="entry name" value="MULE_transposase_dom"/>
</dbReference>
<evidence type="ECO:0000256" key="1">
    <source>
        <dbReference type="SAM" id="MobiDB-lite"/>
    </source>
</evidence>
<gene>
    <name evidence="4" type="ORF">D9615_004976</name>
</gene>
<comment type="caution">
    <text evidence="4">The sequence shown here is derived from an EMBL/GenBank/DDBJ whole genome shotgun (WGS) entry which is preliminary data.</text>
</comment>
<name>A0A8H5HH08_9AGAR</name>
<evidence type="ECO:0000313" key="4">
    <source>
        <dbReference type="EMBL" id="KAF5383095.1"/>
    </source>
</evidence>